<evidence type="ECO:0000313" key="1">
    <source>
        <dbReference type="EMBL" id="NVN53271.1"/>
    </source>
</evidence>
<gene>
    <name evidence="1" type="ORF">HLY00_5243</name>
</gene>
<comment type="caution">
    <text evidence="1">The sequence shown here is derived from an EMBL/GenBank/DDBJ whole genome shotgun (WGS) entry which is preliminary data.</text>
</comment>
<evidence type="ECO:0008006" key="3">
    <source>
        <dbReference type="Google" id="ProtNLM"/>
    </source>
</evidence>
<dbReference type="RefSeq" id="WP_178361471.1">
    <property type="nucleotide sequence ID" value="NZ_JABFYL010000048.1"/>
</dbReference>
<dbReference type="SUPFAM" id="SSF56112">
    <property type="entry name" value="Protein kinase-like (PK-like)"/>
    <property type="match status" value="1"/>
</dbReference>
<dbReference type="AlphaFoldDB" id="A0A850PSF8"/>
<reference evidence="1 2" key="1">
    <citation type="submission" date="2020-05" db="EMBL/GenBank/DDBJ databases">
        <title>Draft genome sequence of Mycobacterium hippocampi DL, isolated from European seabass, Dicentrarchus labrax, reared in fish farms.</title>
        <authorList>
            <person name="Stathopoulou P."/>
            <person name="Asimakis E."/>
            <person name="Tzokas K."/>
            <person name="Batargias C."/>
            <person name="Tsiamis G."/>
        </authorList>
    </citation>
    <scope>NUCLEOTIDE SEQUENCE [LARGE SCALE GENOMIC DNA]</scope>
    <source>
        <strain evidence="1 2">DL</strain>
    </source>
</reference>
<organism evidence="1 2">
    <name type="scientific">Mycolicibacterium hippocampi</name>
    <dbReference type="NCBI Taxonomy" id="659824"/>
    <lineage>
        <taxon>Bacteria</taxon>
        <taxon>Bacillati</taxon>
        <taxon>Actinomycetota</taxon>
        <taxon>Actinomycetes</taxon>
        <taxon>Mycobacteriales</taxon>
        <taxon>Mycobacteriaceae</taxon>
        <taxon>Mycolicibacterium</taxon>
    </lineage>
</organism>
<dbReference type="InterPro" id="IPR011009">
    <property type="entry name" value="Kinase-like_dom_sf"/>
</dbReference>
<keyword evidence="2" id="KW-1185">Reference proteome</keyword>
<name>A0A850PSF8_9MYCO</name>
<dbReference type="EMBL" id="JABFYL010000048">
    <property type="protein sequence ID" value="NVN53271.1"/>
    <property type="molecule type" value="Genomic_DNA"/>
</dbReference>
<evidence type="ECO:0000313" key="2">
    <source>
        <dbReference type="Proteomes" id="UP000570517"/>
    </source>
</evidence>
<accession>A0A850PSF8</accession>
<proteinExistence type="predicted"/>
<protein>
    <recommendedName>
        <fullName evidence="3">Aminoglycoside phosphotransferase</fullName>
    </recommendedName>
</protein>
<sequence length="425" mass="46322">MDSLGGPADDRWVVGNHSGLTFPADADALSNGGVDFLTDAFHRSGALPAANAVVAIEQLSEFRGGSTGRKALLSLTYRHPTDLARDLFVKFSRDFDDPARDFGRSQMAGEVRFALLTRGPEFPIEVPRCLFADFHTDSGSGLLITNRISYGSNGIEPHYDKCADYAMPDPPAHYRALLHALATLAGTDKAGRLATDMEFPVDMRTLSVGERPAPTADQLRNRVDRLGELAARHPGLLPANTASPEFISRLRDEVTLVPARADALWDDLGADPDYVALCHWNANVDNAWFRPAAGVLECGLLDWGCVGRMNVAMAIWGSMCSAETQMWNDDFDTLLDHFVAAFAAAGGPQLNATVLRGYVITYAAIMGTTWLLDVPGYLLNLLPDPAHDRFDPRIADSEQARSRLLMMTNFLNLWETSAVTAVLGR</sequence>
<dbReference type="Proteomes" id="UP000570517">
    <property type="component" value="Unassembled WGS sequence"/>
</dbReference>